<evidence type="ECO:0000259" key="1">
    <source>
        <dbReference type="Pfam" id="PF21143"/>
    </source>
</evidence>
<gene>
    <name evidence="2" type="ORF">BC936DRAFT_148194</name>
</gene>
<proteinExistence type="predicted"/>
<reference evidence="2 3" key="1">
    <citation type="journal article" date="2018" name="New Phytol.">
        <title>Phylogenomics of Endogonaceae and evolution of mycorrhizas within Mucoromycota.</title>
        <authorList>
            <person name="Chang Y."/>
            <person name="Desiro A."/>
            <person name="Na H."/>
            <person name="Sandor L."/>
            <person name="Lipzen A."/>
            <person name="Clum A."/>
            <person name="Barry K."/>
            <person name="Grigoriev I.V."/>
            <person name="Martin F.M."/>
            <person name="Stajich J.E."/>
            <person name="Smith M.E."/>
            <person name="Bonito G."/>
            <person name="Spatafora J.W."/>
        </authorList>
    </citation>
    <scope>NUCLEOTIDE SEQUENCE [LARGE SCALE GENOMIC DNA]</scope>
    <source>
        <strain evidence="2 3">GMNB39</strain>
    </source>
</reference>
<comment type="caution">
    <text evidence="2">The sequence shown here is derived from an EMBL/GenBank/DDBJ whole genome shotgun (WGS) entry which is preliminary data.</text>
</comment>
<dbReference type="Pfam" id="PF21143">
    <property type="entry name" value="Aquarius_N_2nd"/>
    <property type="match status" value="1"/>
</dbReference>
<name>A0A433DNA3_9FUNG</name>
<dbReference type="OrthoDB" id="1879at2759"/>
<dbReference type="AlphaFoldDB" id="A0A433DNA3"/>
<dbReference type="InterPro" id="IPR048966">
    <property type="entry name" value="Aquarius_b-barrel"/>
</dbReference>
<accession>A0A433DNA3</accession>
<dbReference type="EMBL" id="RBNI01000073">
    <property type="protein sequence ID" value="RUP52307.1"/>
    <property type="molecule type" value="Genomic_DNA"/>
</dbReference>
<organism evidence="2 3">
    <name type="scientific">Jimgerdemannia flammicorona</name>
    <dbReference type="NCBI Taxonomy" id="994334"/>
    <lineage>
        <taxon>Eukaryota</taxon>
        <taxon>Fungi</taxon>
        <taxon>Fungi incertae sedis</taxon>
        <taxon>Mucoromycota</taxon>
        <taxon>Mucoromycotina</taxon>
        <taxon>Endogonomycetes</taxon>
        <taxon>Endogonales</taxon>
        <taxon>Endogonaceae</taxon>
        <taxon>Jimgerdemannia</taxon>
    </lineage>
</organism>
<protein>
    <recommendedName>
        <fullName evidence="1">RNA helicase aquarius beta-barrel domain-containing protein</fullName>
    </recommendedName>
</protein>
<feature type="domain" description="RNA helicase aquarius beta-barrel" evidence="1">
    <location>
        <begin position="22"/>
        <end position="91"/>
    </location>
</feature>
<evidence type="ECO:0000313" key="3">
    <source>
        <dbReference type="Proteomes" id="UP000268093"/>
    </source>
</evidence>
<dbReference type="Proteomes" id="UP000268093">
    <property type="component" value="Unassembled WGS sequence"/>
</dbReference>
<sequence length="94" mass="10986">MSFHSNLLRLFDPLTFRCSHPQITFNLGRFTDSIKGEWDSLRQHDIMFLLTIQAHDASGDRYKDDTEFRQHFGLKYVRGCEIADLIGSDGERYS</sequence>
<keyword evidence="3" id="KW-1185">Reference proteome</keyword>
<evidence type="ECO:0000313" key="2">
    <source>
        <dbReference type="EMBL" id="RUP52307.1"/>
    </source>
</evidence>